<dbReference type="NCBIfam" id="NF003814">
    <property type="entry name" value="PRK05406.1-3"/>
    <property type="match status" value="1"/>
</dbReference>
<dbReference type="EC" id="3.5.2.9" evidence="1"/>
<comment type="catalytic activity">
    <reaction evidence="1">
        <text>5-oxo-L-proline + ATP + 2 H2O = L-glutamate + ADP + phosphate + H(+)</text>
        <dbReference type="Rhea" id="RHEA:10348"/>
        <dbReference type="ChEBI" id="CHEBI:15377"/>
        <dbReference type="ChEBI" id="CHEBI:15378"/>
        <dbReference type="ChEBI" id="CHEBI:29985"/>
        <dbReference type="ChEBI" id="CHEBI:30616"/>
        <dbReference type="ChEBI" id="CHEBI:43474"/>
        <dbReference type="ChEBI" id="CHEBI:58402"/>
        <dbReference type="ChEBI" id="CHEBI:456216"/>
        <dbReference type="EC" id="3.5.2.9"/>
    </reaction>
</comment>
<dbReference type="RefSeq" id="WP_419152217.1">
    <property type="nucleotide sequence ID" value="NZ_JAUSTR010000008.1"/>
</dbReference>
<dbReference type="Gene3D" id="3.20.20.370">
    <property type="entry name" value="Glycoside hydrolase/deacetylase"/>
    <property type="match status" value="1"/>
</dbReference>
<dbReference type="CDD" id="cd10787">
    <property type="entry name" value="LamB_YcsF_like"/>
    <property type="match status" value="1"/>
</dbReference>
<dbReference type="Pfam" id="PF03746">
    <property type="entry name" value="LamB_YcsF"/>
    <property type="match status" value="1"/>
</dbReference>
<dbReference type="Proteomes" id="UP001225646">
    <property type="component" value="Unassembled WGS sequence"/>
</dbReference>
<comment type="caution">
    <text evidence="2">The sequence shown here is derived from an EMBL/GenBank/DDBJ whole genome shotgun (WGS) entry which is preliminary data.</text>
</comment>
<gene>
    <name evidence="1" type="primary">pxpA</name>
    <name evidence="2" type="ORF">J2S06_002062</name>
</gene>
<evidence type="ECO:0000313" key="3">
    <source>
        <dbReference type="Proteomes" id="UP001225646"/>
    </source>
</evidence>
<keyword evidence="1" id="KW-0547">Nucleotide-binding</keyword>
<reference evidence="2 3" key="1">
    <citation type="submission" date="2023-07" db="EMBL/GenBank/DDBJ databases">
        <title>Genomic Encyclopedia of Type Strains, Phase IV (KMG-IV): sequencing the most valuable type-strain genomes for metagenomic binning, comparative biology and taxonomic classification.</title>
        <authorList>
            <person name="Goeker M."/>
        </authorList>
    </citation>
    <scope>NUCLEOTIDE SEQUENCE [LARGE SCALE GENOMIC DNA]</scope>
    <source>
        <strain evidence="2 3">DSM 19092</strain>
    </source>
</reference>
<dbReference type="EMBL" id="JAUSTR010000008">
    <property type="protein sequence ID" value="MDQ0162985.1"/>
    <property type="molecule type" value="Genomic_DNA"/>
</dbReference>
<keyword evidence="3" id="KW-1185">Reference proteome</keyword>
<dbReference type="SUPFAM" id="SSF88713">
    <property type="entry name" value="Glycoside hydrolase/deacetylase"/>
    <property type="match status" value="1"/>
</dbReference>
<protein>
    <recommendedName>
        <fullName evidence="1">5-oxoprolinase subunit A</fullName>
        <shortName evidence="1">5-OPase subunit A</shortName>
        <ecNumber evidence="1">3.5.2.9</ecNumber>
    </recommendedName>
    <alternativeName>
        <fullName evidence="1">5-oxoprolinase (ATP-hydrolyzing) subunit A</fullName>
    </alternativeName>
</protein>
<keyword evidence="1" id="KW-0378">Hydrolase</keyword>
<proteinExistence type="inferred from homology"/>
<dbReference type="HAMAP" id="MF_00691">
    <property type="entry name" value="PxpA"/>
    <property type="match status" value="1"/>
</dbReference>
<comment type="similarity">
    <text evidence="1">Belongs to the LamB/PxpA family.</text>
</comment>
<dbReference type="NCBIfam" id="NF003816">
    <property type="entry name" value="PRK05406.1-5"/>
    <property type="match status" value="1"/>
</dbReference>
<comment type="function">
    <text evidence="1">Catalyzes the cleavage of 5-oxoproline to form L-glutamate coupled to the hydrolysis of ATP to ADP and inorganic phosphate.</text>
</comment>
<comment type="subunit">
    <text evidence="1">Forms a complex composed of PxpA, PxpB and PxpC.</text>
</comment>
<dbReference type="InterPro" id="IPR005501">
    <property type="entry name" value="LamB/YcsF/PxpA-like"/>
</dbReference>
<keyword evidence="1" id="KW-0067">ATP-binding</keyword>
<sequence length="254" mass="27774">MRTVDLNCDLGESFGHFQVGHDEEILKYITSANIACGYHAGDHNVMMKTVNLAKDLNIQIGAHPGLPDLGGFGRREMNISPDEVYNLVVYQIGAMQAVAKVNQVELGHVKPHGALYNMAEKNKELAKAIAKAVKDVDQNLVLFGLSGGFLCEAGSEEGLKTAHEVFADRTYQPDGKLTPRSKENALIHDPEEAVHQVLQMVKEQRVTAVNGEIIPIQADTICVHGDGPNALTFVQHLCKTLKNEGIIIQSVRMK</sequence>
<evidence type="ECO:0000256" key="1">
    <source>
        <dbReference type="HAMAP-Rule" id="MF_00691"/>
    </source>
</evidence>
<name>A0ABT9VPR6_9BACI</name>
<dbReference type="PANTHER" id="PTHR30292">
    <property type="entry name" value="UNCHARACTERIZED PROTEIN YBGL-RELATED"/>
    <property type="match status" value="1"/>
</dbReference>
<accession>A0ABT9VPR6</accession>
<evidence type="ECO:0000313" key="2">
    <source>
        <dbReference type="EMBL" id="MDQ0162985.1"/>
    </source>
</evidence>
<organism evidence="2 3">
    <name type="scientific">Aeribacillus alveayuensis</name>
    <dbReference type="NCBI Taxonomy" id="279215"/>
    <lineage>
        <taxon>Bacteria</taxon>
        <taxon>Bacillati</taxon>
        <taxon>Bacillota</taxon>
        <taxon>Bacilli</taxon>
        <taxon>Bacillales</taxon>
        <taxon>Bacillaceae</taxon>
        <taxon>Aeribacillus</taxon>
    </lineage>
</organism>
<dbReference type="PANTHER" id="PTHR30292:SF0">
    <property type="entry name" value="5-OXOPROLINASE SUBUNIT A"/>
    <property type="match status" value="1"/>
</dbReference>
<dbReference type="InterPro" id="IPR011330">
    <property type="entry name" value="Glyco_hydro/deAcase_b/a-brl"/>
</dbReference>